<feature type="transmembrane region" description="Helical" evidence="1">
    <location>
        <begin position="74"/>
        <end position="92"/>
    </location>
</feature>
<feature type="transmembrane region" description="Helical" evidence="1">
    <location>
        <begin position="112"/>
        <end position="130"/>
    </location>
</feature>
<evidence type="ECO:0000313" key="3">
    <source>
        <dbReference type="Proteomes" id="UP000229612"/>
    </source>
</evidence>
<dbReference type="InterPro" id="IPR018687">
    <property type="entry name" value="DUF2177_membr"/>
</dbReference>
<keyword evidence="1" id="KW-0812">Transmembrane</keyword>
<dbReference type="Proteomes" id="UP000229612">
    <property type="component" value="Unassembled WGS sequence"/>
</dbReference>
<keyword evidence="1" id="KW-1133">Transmembrane helix</keyword>
<evidence type="ECO:0000256" key="1">
    <source>
        <dbReference type="SAM" id="Phobius"/>
    </source>
</evidence>
<reference evidence="3" key="1">
    <citation type="submission" date="2017-09" db="EMBL/GenBank/DDBJ databases">
        <title>Depth-based differentiation of microbial function through sediment-hosted aquifers and enrichment of novel symbionts in the deep terrestrial subsurface.</title>
        <authorList>
            <person name="Probst A.J."/>
            <person name="Ladd B."/>
            <person name="Jarett J.K."/>
            <person name="Geller-Mcgrath D.E."/>
            <person name="Sieber C.M.K."/>
            <person name="Emerson J.B."/>
            <person name="Anantharaman K."/>
            <person name="Thomas B.C."/>
            <person name="Malmstrom R."/>
            <person name="Stieglmeier M."/>
            <person name="Klingl A."/>
            <person name="Woyke T."/>
            <person name="Ryan C.M."/>
            <person name="Banfield J.F."/>
        </authorList>
    </citation>
    <scope>NUCLEOTIDE SEQUENCE [LARGE SCALE GENOMIC DNA]</scope>
</reference>
<protein>
    <submittedName>
        <fullName evidence="2">DUF2177 domain-containing protein</fullName>
    </submittedName>
</protein>
<keyword evidence="1" id="KW-0472">Membrane</keyword>
<dbReference type="Pfam" id="PF09945">
    <property type="entry name" value="DUF2177"/>
    <property type="match status" value="1"/>
</dbReference>
<organism evidence="2 3">
    <name type="scientific">Candidatus Kaiserbacteria bacterium CG10_big_fil_rev_8_21_14_0_10_44_10</name>
    <dbReference type="NCBI Taxonomy" id="1974606"/>
    <lineage>
        <taxon>Bacteria</taxon>
        <taxon>Candidatus Kaiseribacteriota</taxon>
    </lineage>
</organism>
<comment type="caution">
    <text evidence="2">The sequence shown here is derived from an EMBL/GenBank/DDBJ whole genome shotgun (WGS) entry which is preliminary data.</text>
</comment>
<accession>A0A2H0UHI5</accession>
<gene>
    <name evidence="2" type="ORF">COU14_02045</name>
</gene>
<evidence type="ECO:0000313" key="2">
    <source>
        <dbReference type="EMBL" id="PIR85861.1"/>
    </source>
</evidence>
<dbReference type="AlphaFoldDB" id="A0A2H0UHI5"/>
<proteinExistence type="predicted"/>
<name>A0A2H0UHI5_9BACT</name>
<feature type="transmembrane region" description="Helical" evidence="1">
    <location>
        <begin position="7"/>
        <end position="29"/>
    </location>
</feature>
<sequence length="134" mass="14846">MQIFILTIIGAVLFIILDLIWFYFAGNFFKSEIGSIARLTAEGDWNVRYLPALLAYLLMGIGVSVLVYPHALGLGTAFLYGALFGLVGYGLYDLTNLATLSDWTVRFVVVDMVWGTLLCGTVSSVIYLIAKTWF</sequence>
<dbReference type="EMBL" id="PFBG01000022">
    <property type="protein sequence ID" value="PIR85861.1"/>
    <property type="molecule type" value="Genomic_DNA"/>
</dbReference>
<feature type="transmembrane region" description="Helical" evidence="1">
    <location>
        <begin position="49"/>
        <end position="67"/>
    </location>
</feature>